<reference evidence="1" key="1">
    <citation type="journal article" date="2012" name="PLoS ONE">
        <title>Gene sets for utilization of primary and secondary nutrition supplies in the distal gut of endangered iberian lynx.</title>
        <authorList>
            <person name="Alcaide M."/>
            <person name="Messina E."/>
            <person name="Richter M."/>
            <person name="Bargiela R."/>
            <person name="Peplies J."/>
            <person name="Huws S.A."/>
            <person name="Newbold C.J."/>
            <person name="Golyshin P.N."/>
            <person name="Simon M.A."/>
            <person name="Lopez G."/>
            <person name="Yakimov M.M."/>
            <person name="Ferrer M."/>
        </authorList>
    </citation>
    <scope>NUCLEOTIDE SEQUENCE</scope>
</reference>
<organism evidence="1">
    <name type="scientific">gut metagenome</name>
    <dbReference type="NCBI Taxonomy" id="749906"/>
    <lineage>
        <taxon>unclassified sequences</taxon>
        <taxon>metagenomes</taxon>
        <taxon>organismal metagenomes</taxon>
    </lineage>
</organism>
<evidence type="ECO:0000313" key="1">
    <source>
        <dbReference type="EMBL" id="EJW99923.1"/>
    </source>
</evidence>
<sequence length="45" mass="5233">MFVGCCAGFCMIVKQKFNSRQHSQARRESACLHQFLFRLTGCQYT</sequence>
<proteinExistence type="predicted"/>
<gene>
    <name evidence="1" type="ORF">EVA_11972</name>
</gene>
<accession>J9FZB4</accession>
<dbReference type="AlphaFoldDB" id="J9FZB4"/>
<comment type="caution">
    <text evidence="1">The sequence shown here is derived from an EMBL/GenBank/DDBJ whole genome shotgun (WGS) entry which is preliminary data.</text>
</comment>
<protein>
    <submittedName>
        <fullName evidence="1">Uncharacterized protein</fullName>
    </submittedName>
</protein>
<name>J9FZB4_9ZZZZ</name>
<dbReference type="EMBL" id="AMCI01003599">
    <property type="protein sequence ID" value="EJW99923.1"/>
    <property type="molecule type" value="Genomic_DNA"/>
</dbReference>